<proteinExistence type="predicted"/>
<sequence length="331" mass="39269">MKLTSFYTIENHFSKLICYQKRTLINNAPFFVLLRHNSYFMNGIPVLNIQQFEQDVPLSDFYSNDLRNHLDKNKSFFEKPHRHDFFLCVLFSKGSGIHEIDFNTYIIKAGSVFFLRPGQTHYWKFDDIPEGFIFFHTQDFYELHFSKSKLEQFPYYYSLKNTPTLHLESNKIKTLESKFKDINDEYYKNLPYKKQKIASLINTTYIDLSRLYSTHKSIKNTTSLTYIRTLRSLETVLDTHYRTEKLAKFYANQLNITPKHLNRIAKATLGKTTTDLITERVILESKRLIVHSNNSLSVISEILGFQDYGYFSKVFKSKTLMTPLEFKKKYQ</sequence>
<dbReference type="PANTHER" id="PTHR43280:SF32">
    <property type="entry name" value="TRANSCRIPTIONAL REGULATORY PROTEIN"/>
    <property type="match status" value="1"/>
</dbReference>
<accession>A0ABT8WS55</accession>
<dbReference type="SUPFAM" id="SSF46689">
    <property type="entry name" value="Homeodomain-like"/>
    <property type="match status" value="1"/>
</dbReference>
<dbReference type="SMART" id="SM00342">
    <property type="entry name" value="HTH_ARAC"/>
    <property type="match status" value="1"/>
</dbReference>
<evidence type="ECO:0000259" key="4">
    <source>
        <dbReference type="PROSITE" id="PS01124"/>
    </source>
</evidence>
<evidence type="ECO:0000256" key="1">
    <source>
        <dbReference type="ARBA" id="ARBA00023015"/>
    </source>
</evidence>
<keyword evidence="3" id="KW-0804">Transcription</keyword>
<evidence type="ECO:0000313" key="6">
    <source>
        <dbReference type="Proteomes" id="UP001176806"/>
    </source>
</evidence>
<dbReference type="InterPro" id="IPR003313">
    <property type="entry name" value="AraC-bd"/>
</dbReference>
<reference evidence="5" key="1">
    <citation type="submission" date="2023-07" db="EMBL/GenBank/DDBJ databases">
        <title>Two novel species in the genus Flavivirga.</title>
        <authorList>
            <person name="Kwon K."/>
        </authorList>
    </citation>
    <scope>NUCLEOTIDE SEQUENCE</scope>
    <source>
        <strain evidence="5">KACC 14158</strain>
    </source>
</reference>
<feature type="domain" description="HTH araC/xylS-type" evidence="4">
    <location>
        <begin position="231"/>
        <end position="329"/>
    </location>
</feature>
<name>A0ABT8WS55_9FLAO</name>
<dbReference type="Gene3D" id="1.10.10.60">
    <property type="entry name" value="Homeodomain-like"/>
    <property type="match status" value="1"/>
</dbReference>
<keyword evidence="6" id="KW-1185">Reference proteome</keyword>
<keyword evidence="2" id="KW-0238">DNA-binding</keyword>
<evidence type="ECO:0000256" key="2">
    <source>
        <dbReference type="ARBA" id="ARBA00023125"/>
    </source>
</evidence>
<dbReference type="PANTHER" id="PTHR43280">
    <property type="entry name" value="ARAC-FAMILY TRANSCRIPTIONAL REGULATOR"/>
    <property type="match status" value="1"/>
</dbReference>
<dbReference type="InterPro" id="IPR037923">
    <property type="entry name" value="HTH-like"/>
</dbReference>
<dbReference type="InterPro" id="IPR009057">
    <property type="entry name" value="Homeodomain-like_sf"/>
</dbReference>
<dbReference type="RefSeq" id="WP_303303274.1">
    <property type="nucleotide sequence ID" value="NZ_BAABDA010000054.1"/>
</dbReference>
<evidence type="ECO:0000313" key="5">
    <source>
        <dbReference type="EMBL" id="MDO5976027.1"/>
    </source>
</evidence>
<dbReference type="SUPFAM" id="SSF51215">
    <property type="entry name" value="Regulatory protein AraC"/>
    <property type="match status" value="1"/>
</dbReference>
<gene>
    <name evidence="5" type="ORF">Q4Q40_17650</name>
</gene>
<organism evidence="5 6">
    <name type="scientific">Flavivirga jejuensis</name>
    <dbReference type="NCBI Taxonomy" id="870487"/>
    <lineage>
        <taxon>Bacteria</taxon>
        <taxon>Pseudomonadati</taxon>
        <taxon>Bacteroidota</taxon>
        <taxon>Flavobacteriia</taxon>
        <taxon>Flavobacteriales</taxon>
        <taxon>Flavobacteriaceae</taxon>
        <taxon>Flavivirga</taxon>
    </lineage>
</organism>
<dbReference type="Pfam" id="PF02311">
    <property type="entry name" value="AraC_binding"/>
    <property type="match status" value="1"/>
</dbReference>
<comment type="caution">
    <text evidence="5">The sequence shown here is derived from an EMBL/GenBank/DDBJ whole genome shotgun (WGS) entry which is preliminary data.</text>
</comment>
<dbReference type="InterPro" id="IPR018060">
    <property type="entry name" value="HTH_AraC"/>
</dbReference>
<protein>
    <submittedName>
        <fullName evidence="5">Helix-turn-helix transcriptional regulator</fullName>
    </submittedName>
</protein>
<evidence type="ECO:0000256" key="3">
    <source>
        <dbReference type="ARBA" id="ARBA00023163"/>
    </source>
</evidence>
<dbReference type="Proteomes" id="UP001176806">
    <property type="component" value="Unassembled WGS sequence"/>
</dbReference>
<dbReference type="PROSITE" id="PS01124">
    <property type="entry name" value="HTH_ARAC_FAMILY_2"/>
    <property type="match status" value="1"/>
</dbReference>
<dbReference type="Pfam" id="PF12833">
    <property type="entry name" value="HTH_18"/>
    <property type="match status" value="1"/>
</dbReference>
<dbReference type="Gene3D" id="2.60.120.10">
    <property type="entry name" value="Jelly Rolls"/>
    <property type="match status" value="1"/>
</dbReference>
<dbReference type="InterPro" id="IPR014710">
    <property type="entry name" value="RmlC-like_jellyroll"/>
</dbReference>
<dbReference type="EMBL" id="JAUOEL010000006">
    <property type="protein sequence ID" value="MDO5976027.1"/>
    <property type="molecule type" value="Genomic_DNA"/>
</dbReference>
<keyword evidence="1" id="KW-0805">Transcription regulation</keyword>